<reference evidence="5 7" key="2">
    <citation type="submission" date="2018-08" db="EMBL/GenBank/DDBJ databases">
        <title>Genetic Globetrotter - A new plasmid hitch-hiking vast phylogenetic and geographic distances.</title>
        <authorList>
            <person name="Vollmers J."/>
            <person name="Petersen J."/>
        </authorList>
    </citation>
    <scope>NUCLEOTIDE SEQUENCE [LARGE SCALE GENOMIC DNA]</scope>
    <source>
        <strain evidence="5 7">DSM 26383</strain>
    </source>
</reference>
<dbReference type="InterPro" id="IPR023753">
    <property type="entry name" value="FAD/NAD-binding_dom"/>
</dbReference>
<dbReference type="SUPFAM" id="SSF51905">
    <property type="entry name" value="FAD/NAD(P)-binding domain"/>
    <property type="match status" value="1"/>
</dbReference>
<dbReference type="EMBL" id="CP031598">
    <property type="protein sequence ID" value="QEW25448.1"/>
    <property type="molecule type" value="Genomic_DNA"/>
</dbReference>
<protein>
    <submittedName>
        <fullName evidence="4">(2Fe-2S)-binding protein</fullName>
    </submittedName>
    <submittedName>
        <fullName evidence="5">Hydrogen cyanide synthase subunit HcnB</fullName>
        <ecNumber evidence="5">1.4.99.5</ecNumber>
    </submittedName>
</protein>
<dbReference type="GO" id="GO:0050622">
    <property type="term" value="F:glycine dehydrogenase (cyanide-forming) activity"/>
    <property type="evidence" value="ECO:0007669"/>
    <property type="project" value="UniProtKB-EC"/>
</dbReference>
<dbReference type="EC" id="1.4.99.5" evidence="5"/>
<dbReference type="Pfam" id="PF07992">
    <property type="entry name" value="Pyr_redox_2"/>
    <property type="match status" value="1"/>
</dbReference>
<accession>A0A0T5PBT1</accession>
<sequence>MTETDLVIIGAGPAGMAAARQAADAGLSVVLLDEQPGPGGQIYRDITRASPTRRALLGKEYDKGTSLAEGLQHPDITHISGAVVWQIEGDAQVAYTANGVGALVTGKRLLIATGALERPMPVPGWTLPGVMTAGAAQILLKQSGLVVENAVLAGAGPLLYLVAAQMCRAGTPPLALVETQAASDRLSALRHGAGALRGWRYLLKGLGLLRELRRAGVKRYTGADDIAIEGSTHAEALRFSVKGRTHRLPCDTVLLHHGVVPNTQVARGLGVPHRWHAGQGAFCPERNDWGGTPVDGVFIAGDGAGIGGAEAAANAGRLSALEIARQLATLTLAERDAAAKPLRRRLRRDLAARPFLDRAYPPYAGALSPADDTIVCRCEEVTAGDIRGMARLGCRGPSQAKAFGRQGMGPCQGRYCGLTVTGLLAAETGQSPDQTGYYRIRPPFKPVTLQELADIAPDQLTRGD</sequence>
<organism evidence="4 6">
    <name type="scientific">Roseovarius indicus</name>
    <dbReference type="NCBI Taxonomy" id="540747"/>
    <lineage>
        <taxon>Bacteria</taxon>
        <taxon>Pseudomonadati</taxon>
        <taxon>Pseudomonadota</taxon>
        <taxon>Alphaproteobacteria</taxon>
        <taxon>Rhodobacterales</taxon>
        <taxon>Roseobacteraceae</taxon>
        <taxon>Roseovarius</taxon>
    </lineage>
</organism>
<dbReference type="CDD" id="cd19946">
    <property type="entry name" value="GlpA-like_Fer2_BFD-like"/>
    <property type="match status" value="1"/>
</dbReference>
<dbReference type="InterPro" id="IPR051691">
    <property type="entry name" value="Metab_Enz_Cyan_OpOx_G3PDH"/>
</dbReference>
<dbReference type="KEGG" id="rid:RIdsm_01235"/>
<dbReference type="AlphaFoldDB" id="A0A0T5PBT1"/>
<evidence type="ECO:0000259" key="3">
    <source>
        <dbReference type="Pfam" id="PF17806"/>
    </source>
</evidence>
<evidence type="ECO:0000259" key="2">
    <source>
        <dbReference type="Pfam" id="PF07992"/>
    </source>
</evidence>
<gene>
    <name evidence="5" type="primary">hcnB</name>
    <name evidence="5" type="ORF">RIdsm_01235</name>
    <name evidence="4" type="ORF">XM52_06520</name>
</gene>
<dbReference type="Gene3D" id="1.10.10.1100">
    <property type="entry name" value="BFD-like [2Fe-2S]-binding domain"/>
    <property type="match status" value="1"/>
</dbReference>
<keyword evidence="1 5" id="KW-0560">Oxidoreductase</keyword>
<feature type="domain" description="FAD/NAD(P)-binding" evidence="2">
    <location>
        <begin position="5"/>
        <end position="315"/>
    </location>
</feature>
<evidence type="ECO:0000313" key="5">
    <source>
        <dbReference type="EMBL" id="QEW25448.1"/>
    </source>
</evidence>
<dbReference type="InterPro" id="IPR041854">
    <property type="entry name" value="BFD-like_2Fe2S-bd_dom_sf"/>
</dbReference>
<name>A0A0T5PBT1_9RHOB</name>
<dbReference type="PANTHER" id="PTHR42949">
    <property type="entry name" value="ANAEROBIC GLYCEROL-3-PHOSPHATE DEHYDROGENASE SUBUNIT B"/>
    <property type="match status" value="1"/>
</dbReference>
<reference evidence="4 6" key="1">
    <citation type="submission" date="2015-04" db="EMBL/GenBank/DDBJ databases">
        <title>The draft genome sequence of Roseovarius indicus B108T.</title>
        <authorList>
            <person name="Li G."/>
            <person name="Lai Q."/>
            <person name="Shao Z."/>
            <person name="Yan P."/>
        </authorList>
    </citation>
    <scope>NUCLEOTIDE SEQUENCE [LARGE SCALE GENOMIC DNA]</scope>
    <source>
        <strain evidence="4 6">B108</strain>
    </source>
</reference>
<dbReference type="RefSeq" id="WP_057814522.1">
    <property type="nucleotide sequence ID" value="NZ_CP031598.1"/>
</dbReference>
<dbReference type="PIRSF" id="PIRSF037495">
    <property type="entry name" value="Opine_OX_OoxA/HcnB"/>
    <property type="match status" value="1"/>
</dbReference>
<dbReference type="PRINTS" id="PR00368">
    <property type="entry name" value="FADPNR"/>
</dbReference>
<dbReference type="Gene3D" id="3.50.50.60">
    <property type="entry name" value="FAD/NAD(P)-binding domain"/>
    <property type="match status" value="3"/>
</dbReference>
<feature type="domain" description="SoxA A3" evidence="3">
    <location>
        <begin position="375"/>
        <end position="453"/>
    </location>
</feature>
<dbReference type="PRINTS" id="PR00469">
    <property type="entry name" value="PNDRDTASEII"/>
</dbReference>
<dbReference type="PANTHER" id="PTHR42949:SF3">
    <property type="entry name" value="ANAEROBIC GLYCEROL-3-PHOSPHATE DEHYDROGENASE SUBUNIT B"/>
    <property type="match status" value="1"/>
</dbReference>
<dbReference type="InterPro" id="IPR041117">
    <property type="entry name" value="SoxA_A3"/>
</dbReference>
<dbReference type="OrthoDB" id="9801699at2"/>
<dbReference type="InterPro" id="IPR036188">
    <property type="entry name" value="FAD/NAD-bd_sf"/>
</dbReference>
<dbReference type="Proteomes" id="UP000051401">
    <property type="component" value="Unassembled WGS sequence"/>
</dbReference>
<dbReference type="PATRIC" id="fig|540747.5.peg.3665"/>
<dbReference type="Pfam" id="PF17806">
    <property type="entry name" value="SO_alpha_A3"/>
    <property type="match status" value="1"/>
</dbReference>
<evidence type="ECO:0000313" key="7">
    <source>
        <dbReference type="Proteomes" id="UP000325785"/>
    </source>
</evidence>
<dbReference type="STRING" id="540747.SAMN04488031_104311"/>
<proteinExistence type="predicted"/>
<dbReference type="EMBL" id="LAXI01000003">
    <property type="protein sequence ID" value="KRS18468.1"/>
    <property type="molecule type" value="Genomic_DNA"/>
</dbReference>
<dbReference type="InterPro" id="IPR017224">
    <property type="entry name" value="Opine_Oxase_asu/HCN_bsu"/>
</dbReference>
<evidence type="ECO:0000256" key="1">
    <source>
        <dbReference type="ARBA" id="ARBA00023002"/>
    </source>
</evidence>
<evidence type="ECO:0000313" key="6">
    <source>
        <dbReference type="Proteomes" id="UP000051401"/>
    </source>
</evidence>
<dbReference type="Proteomes" id="UP000325785">
    <property type="component" value="Chromosome"/>
</dbReference>
<keyword evidence="6" id="KW-1185">Reference proteome</keyword>
<evidence type="ECO:0000313" key="4">
    <source>
        <dbReference type="EMBL" id="KRS18468.1"/>
    </source>
</evidence>